<gene>
    <name evidence="2" type="primary">mcdG</name>
    <name evidence="2" type="ORF">SAMEA1711581_02002</name>
</gene>
<dbReference type="GeneID" id="69901217"/>
<accession>A0A663C395</accession>
<evidence type="ECO:0000256" key="1">
    <source>
        <dbReference type="SAM" id="Phobius"/>
    </source>
</evidence>
<feature type="transmembrane region" description="Helical" evidence="1">
    <location>
        <begin position="174"/>
        <end position="199"/>
    </location>
</feature>
<sequence>MNDYFKAEWLKTRKGAILAVGIIFLVLSSFIGLANFFLNYEVLIEEQMSRVLWGQLTFYNSQLLFPAMLAIFSGMIILPEFERKTFEMLRANQVSVKKMLLSKFLLALLLITVIQVLLFVIYLVTLKLSQIPFVAKDLLLFLRATVLSVIGSSSVVMIHSYIMAKTKNFSKSVGIAAIGSFCGFIFIMLGGVINQFFPYSQPMIGIRSRALVDMSISEFVIFIVVNALYSFIFFKLTLRTLEKNG</sequence>
<feature type="transmembrane region" description="Helical" evidence="1">
    <location>
        <begin position="58"/>
        <end position="79"/>
    </location>
</feature>
<feature type="transmembrane region" description="Helical" evidence="1">
    <location>
        <begin position="138"/>
        <end position="162"/>
    </location>
</feature>
<reference evidence="2 3" key="1">
    <citation type="submission" date="2019-04" db="EMBL/GenBank/DDBJ databases">
        <authorList>
            <consortium name="Pathogen Informatics"/>
        </authorList>
    </citation>
    <scope>NUCLEOTIDE SEQUENCE [LARGE SCALE GENOMIC DNA]</scope>
    <source>
        <strain evidence="2 3">K36395</strain>
    </source>
</reference>
<proteinExistence type="predicted"/>
<keyword evidence="1" id="KW-1133">Transmembrane helix</keyword>
<feature type="transmembrane region" description="Helical" evidence="1">
    <location>
        <begin position="219"/>
        <end position="238"/>
    </location>
</feature>
<dbReference type="Proteomes" id="UP000353394">
    <property type="component" value="Unassembled WGS sequence"/>
</dbReference>
<name>A0A663C395_STRPY</name>
<protein>
    <submittedName>
        <fullName evidence="2">Putative peptide antibiotic resistance ABC transporter</fullName>
    </submittedName>
</protein>
<dbReference type="Pfam" id="PF12730">
    <property type="entry name" value="ABC2_membrane_4"/>
    <property type="match status" value="1"/>
</dbReference>
<keyword evidence="1" id="KW-0812">Transmembrane</keyword>
<feature type="transmembrane region" description="Helical" evidence="1">
    <location>
        <begin position="16"/>
        <end position="38"/>
    </location>
</feature>
<organism evidence="2 3">
    <name type="scientific">Streptococcus pyogenes</name>
    <dbReference type="NCBI Taxonomy" id="1314"/>
    <lineage>
        <taxon>Bacteria</taxon>
        <taxon>Bacillati</taxon>
        <taxon>Bacillota</taxon>
        <taxon>Bacilli</taxon>
        <taxon>Lactobacillales</taxon>
        <taxon>Streptococcaceae</taxon>
        <taxon>Streptococcus</taxon>
    </lineage>
</organism>
<comment type="caution">
    <text evidence="2">The sequence shown here is derived from an EMBL/GenBank/DDBJ whole genome shotgun (WGS) entry which is preliminary data.</text>
</comment>
<dbReference type="AlphaFoldDB" id="A0A663C395"/>
<feature type="transmembrane region" description="Helical" evidence="1">
    <location>
        <begin position="100"/>
        <end position="126"/>
    </location>
</feature>
<dbReference type="EMBL" id="CAAIJW010000027">
    <property type="protein sequence ID" value="VHD23572.1"/>
    <property type="molecule type" value="Genomic_DNA"/>
</dbReference>
<evidence type="ECO:0000313" key="2">
    <source>
        <dbReference type="EMBL" id="VHD23572.1"/>
    </source>
</evidence>
<dbReference type="RefSeq" id="WP_023612112.1">
    <property type="nucleotide sequence ID" value="NZ_CAAHGW010000010.1"/>
</dbReference>
<evidence type="ECO:0000313" key="3">
    <source>
        <dbReference type="Proteomes" id="UP000353394"/>
    </source>
</evidence>
<keyword evidence="1" id="KW-0472">Membrane</keyword>